<accession>A0ABW5BMA0</accession>
<feature type="transmembrane region" description="Helical" evidence="5">
    <location>
        <begin position="183"/>
        <end position="207"/>
    </location>
</feature>
<comment type="caution">
    <text evidence="7">The sequence shown here is derived from an EMBL/GenBank/DDBJ whole genome shotgun (WGS) entry which is preliminary data.</text>
</comment>
<keyword evidence="4 5" id="KW-0472">Membrane</keyword>
<dbReference type="EMBL" id="JBHUII010000004">
    <property type="protein sequence ID" value="MFD2205971.1"/>
    <property type="molecule type" value="Genomic_DNA"/>
</dbReference>
<dbReference type="Proteomes" id="UP001597294">
    <property type="component" value="Unassembled WGS sequence"/>
</dbReference>
<keyword evidence="8" id="KW-1185">Reference proteome</keyword>
<feature type="transmembrane region" description="Helical" evidence="5">
    <location>
        <begin position="40"/>
        <end position="60"/>
    </location>
</feature>
<feature type="transmembrane region" description="Helical" evidence="5">
    <location>
        <begin position="275"/>
        <end position="293"/>
    </location>
</feature>
<protein>
    <submittedName>
        <fullName evidence="7">DMT family transporter</fullName>
    </submittedName>
</protein>
<feature type="transmembrane region" description="Helical" evidence="5">
    <location>
        <begin position="127"/>
        <end position="145"/>
    </location>
</feature>
<evidence type="ECO:0000256" key="3">
    <source>
        <dbReference type="ARBA" id="ARBA00022989"/>
    </source>
</evidence>
<dbReference type="SUPFAM" id="SSF103481">
    <property type="entry name" value="Multidrug resistance efflux transporter EmrE"/>
    <property type="match status" value="2"/>
</dbReference>
<evidence type="ECO:0000313" key="7">
    <source>
        <dbReference type="EMBL" id="MFD2205971.1"/>
    </source>
</evidence>
<dbReference type="RefSeq" id="WP_380251100.1">
    <property type="nucleotide sequence ID" value="NZ_JBHUII010000004.1"/>
</dbReference>
<dbReference type="PANTHER" id="PTHR32322">
    <property type="entry name" value="INNER MEMBRANE TRANSPORTER"/>
    <property type="match status" value="1"/>
</dbReference>
<dbReference type="Pfam" id="PF00892">
    <property type="entry name" value="EamA"/>
    <property type="match status" value="2"/>
</dbReference>
<reference evidence="8" key="1">
    <citation type="journal article" date="2019" name="Int. J. Syst. Evol. Microbiol.">
        <title>The Global Catalogue of Microorganisms (GCM) 10K type strain sequencing project: providing services to taxonomists for standard genome sequencing and annotation.</title>
        <authorList>
            <consortium name="The Broad Institute Genomics Platform"/>
            <consortium name="The Broad Institute Genome Sequencing Center for Infectious Disease"/>
            <person name="Wu L."/>
            <person name="Ma J."/>
        </authorList>
    </citation>
    <scope>NUCLEOTIDE SEQUENCE [LARGE SCALE GENOMIC DNA]</scope>
    <source>
        <strain evidence="8">CGMCC 4.7192</strain>
    </source>
</reference>
<keyword evidence="2 5" id="KW-0812">Transmembrane</keyword>
<dbReference type="InterPro" id="IPR037185">
    <property type="entry name" value="EmrE-like"/>
</dbReference>
<feature type="domain" description="EamA" evidence="6">
    <location>
        <begin position="158"/>
        <end position="292"/>
    </location>
</feature>
<keyword evidence="3 5" id="KW-1133">Transmembrane helix</keyword>
<evidence type="ECO:0000256" key="2">
    <source>
        <dbReference type="ARBA" id="ARBA00022692"/>
    </source>
</evidence>
<name>A0ABW5BMA0_9PROT</name>
<evidence type="ECO:0000259" key="6">
    <source>
        <dbReference type="Pfam" id="PF00892"/>
    </source>
</evidence>
<feature type="transmembrane region" description="Helical" evidence="5">
    <location>
        <begin position="219"/>
        <end position="242"/>
    </location>
</feature>
<dbReference type="InterPro" id="IPR000620">
    <property type="entry name" value="EamA_dom"/>
</dbReference>
<comment type="subcellular location">
    <subcellularLocation>
        <location evidence="1">Membrane</location>
        <topology evidence="1">Multi-pass membrane protein</topology>
    </subcellularLocation>
</comment>
<dbReference type="PANTHER" id="PTHR32322:SF9">
    <property type="entry name" value="AMINO-ACID METABOLITE EFFLUX PUMP-RELATED"/>
    <property type="match status" value="1"/>
</dbReference>
<gene>
    <name evidence="7" type="ORF">ACFSKO_10125</name>
</gene>
<feature type="transmembrane region" description="Helical" evidence="5">
    <location>
        <begin position="72"/>
        <end position="93"/>
    </location>
</feature>
<evidence type="ECO:0000256" key="5">
    <source>
        <dbReference type="SAM" id="Phobius"/>
    </source>
</evidence>
<evidence type="ECO:0000256" key="1">
    <source>
        <dbReference type="ARBA" id="ARBA00004141"/>
    </source>
</evidence>
<feature type="transmembrane region" description="Helical" evidence="5">
    <location>
        <begin position="254"/>
        <end position="269"/>
    </location>
</feature>
<sequence length="303" mass="32131">MNTSAQVKLPVEIGFLALLALLWGSSYLFAKIAITEIPPLTLVAVRVSGAAIFLMIVLFVKGERLPRDGRSWWMLLIQSTLSSIAAWTILAWGQQYVDSALASVLNSTSPIFVFFITLIFTRHEKITGLKFLGATLGLLGVVFIVGVDALDGLGQEVIGQLCAVGGAMLYGCAAIYGKRFTHLSAPVIATGTMLWASVVLVPVSLIVDRPWTLNPSFQAIGALLILSIFCTGVALLIYFRLIKTLGSLGVASQAYLRAGIGVMLGVIFLGEQISIVMAIGIAAAVIGVAAINIPSRKAVVPSR</sequence>
<dbReference type="InterPro" id="IPR050638">
    <property type="entry name" value="AA-Vitamin_Transporters"/>
</dbReference>
<feature type="transmembrane region" description="Helical" evidence="5">
    <location>
        <begin position="157"/>
        <end position="176"/>
    </location>
</feature>
<evidence type="ECO:0000256" key="4">
    <source>
        <dbReference type="ARBA" id="ARBA00023136"/>
    </source>
</evidence>
<proteinExistence type="predicted"/>
<organism evidence="7 8">
    <name type="scientific">Kiloniella antarctica</name>
    <dbReference type="NCBI Taxonomy" id="1550907"/>
    <lineage>
        <taxon>Bacteria</taxon>
        <taxon>Pseudomonadati</taxon>
        <taxon>Pseudomonadota</taxon>
        <taxon>Alphaproteobacteria</taxon>
        <taxon>Rhodospirillales</taxon>
        <taxon>Kiloniellaceae</taxon>
        <taxon>Kiloniella</taxon>
    </lineage>
</organism>
<feature type="transmembrane region" description="Helical" evidence="5">
    <location>
        <begin position="99"/>
        <end position="120"/>
    </location>
</feature>
<feature type="domain" description="EamA" evidence="6">
    <location>
        <begin position="15"/>
        <end position="145"/>
    </location>
</feature>
<evidence type="ECO:0000313" key="8">
    <source>
        <dbReference type="Proteomes" id="UP001597294"/>
    </source>
</evidence>